<evidence type="ECO:0000256" key="6">
    <source>
        <dbReference type="ARBA" id="ARBA00023004"/>
    </source>
</evidence>
<dbReference type="Pfam" id="PF12838">
    <property type="entry name" value="Fer4_7"/>
    <property type="match status" value="1"/>
</dbReference>
<dbReference type="PROSITE" id="PS00198">
    <property type="entry name" value="4FE4S_FER_1"/>
    <property type="match status" value="2"/>
</dbReference>
<keyword evidence="2" id="KW-0004">4Fe-4S</keyword>
<evidence type="ECO:0000256" key="4">
    <source>
        <dbReference type="ARBA" id="ARBA00022737"/>
    </source>
</evidence>
<dbReference type="HOGENOM" id="CLU_152999_0_0_9"/>
<protein>
    <submittedName>
        <fullName evidence="9">4Fe-4S ferredoxin, iron-sulfur binding domain protein</fullName>
    </submittedName>
</protein>
<dbReference type="KEGG" id="dau:Daud_0910"/>
<dbReference type="SMART" id="SM00930">
    <property type="entry name" value="NIL"/>
    <property type="match status" value="1"/>
</dbReference>
<dbReference type="SUPFAM" id="SSF55021">
    <property type="entry name" value="ACT-like"/>
    <property type="match status" value="1"/>
</dbReference>
<dbReference type="GO" id="GO:0051539">
    <property type="term" value="F:4 iron, 4 sulfur cluster binding"/>
    <property type="evidence" value="ECO:0007669"/>
    <property type="project" value="UniProtKB-KW"/>
</dbReference>
<dbReference type="STRING" id="477974.Daud_0910"/>
<dbReference type="EMBL" id="CP000860">
    <property type="protein sequence ID" value="ACA59423.1"/>
    <property type="molecule type" value="Genomic_DNA"/>
</dbReference>
<evidence type="ECO:0000256" key="2">
    <source>
        <dbReference type="ARBA" id="ARBA00022485"/>
    </source>
</evidence>
<dbReference type="InterPro" id="IPR017900">
    <property type="entry name" value="4Fe4S_Fe_S_CS"/>
</dbReference>
<dbReference type="Proteomes" id="UP000008544">
    <property type="component" value="Chromosome"/>
</dbReference>
<dbReference type="InterPro" id="IPR017896">
    <property type="entry name" value="4Fe4S_Fe-S-bd"/>
</dbReference>
<proteinExistence type="predicted"/>
<keyword evidence="4" id="KW-0677">Repeat</keyword>
<dbReference type="eggNOG" id="COG1145">
    <property type="taxonomic scope" value="Bacteria"/>
</dbReference>
<feature type="domain" description="4Fe-4S ferredoxin-type" evidence="8">
    <location>
        <begin position="76"/>
        <end position="105"/>
    </location>
</feature>
<gene>
    <name evidence="9" type="ordered locus">Daud_0910</name>
</gene>
<name>B1I368_DESAP</name>
<keyword evidence="6" id="KW-0408">Iron</keyword>
<evidence type="ECO:0000313" key="10">
    <source>
        <dbReference type="Proteomes" id="UP000008544"/>
    </source>
</evidence>
<dbReference type="Gene3D" id="3.30.70.260">
    <property type="match status" value="1"/>
</dbReference>
<evidence type="ECO:0000256" key="7">
    <source>
        <dbReference type="ARBA" id="ARBA00023014"/>
    </source>
</evidence>
<dbReference type="InterPro" id="IPR045865">
    <property type="entry name" value="ACT-like_dom_sf"/>
</dbReference>
<dbReference type="InterPro" id="IPR050572">
    <property type="entry name" value="Fe-S_Ferredoxin"/>
</dbReference>
<evidence type="ECO:0000256" key="5">
    <source>
        <dbReference type="ARBA" id="ARBA00022982"/>
    </source>
</evidence>
<dbReference type="Gene3D" id="3.30.70.20">
    <property type="match status" value="1"/>
</dbReference>
<keyword evidence="10" id="KW-1185">Reference proteome</keyword>
<accession>B1I368</accession>
<evidence type="ECO:0000259" key="8">
    <source>
        <dbReference type="PROSITE" id="PS51379"/>
    </source>
</evidence>
<feature type="domain" description="4Fe-4S ferredoxin-type" evidence="8">
    <location>
        <begin position="107"/>
        <end position="135"/>
    </location>
</feature>
<keyword evidence="3" id="KW-0479">Metal-binding</keyword>
<dbReference type="PROSITE" id="PS51379">
    <property type="entry name" value="4FE4S_FER_2"/>
    <property type="match status" value="2"/>
</dbReference>
<keyword evidence="1" id="KW-0813">Transport</keyword>
<dbReference type="AlphaFoldDB" id="B1I368"/>
<dbReference type="InterPro" id="IPR018449">
    <property type="entry name" value="NIL_domain"/>
</dbReference>
<dbReference type="PANTHER" id="PTHR43687">
    <property type="entry name" value="ADENYLYLSULFATE REDUCTASE, BETA SUBUNIT"/>
    <property type="match status" value="1"/>
</dbReference>
<organism evidence="9 10">
    <name type="scientific">Desulforudis audaxviator (strain MP104C)</name>
    <dbReference type="NCBI Taxonomy" id="477974"/>
    <lineage>
        <taxon>Bacteria</taxon>
        <taxon>Bacillati</taxon>
        <taxon>Bacillota</taxon>
        <taxon>Clostridia</taxon>
        <taxon>Thermoanaerobacterales</taxon>
        <taxon>Candidatus Desulforudaceae</taxon>
        <taxon>Candidatus Desulforudis</taxon>
    </lineage>
</organism>
<reference evidence="9 10" key="2">
    <citation type="journal article" date="2008" name="Science">
        <title>Environmental genomics reveals a single-species ecosystem deep within Earth.</title>
        <authorList>
            <person name="Chivian D."/>
            <person name="Brodie E.L."/>
            <person name="Alm E.J."/>
            <person name="Culley D.E."/>
            <person name="Dehal P.S."/>
            <person name="Desantis T.Z."/>
            <person name="Gihring T.M."/>
            <person name="Lapidus A."/>
            <person name="Lin L.H."/>
            <person name="Lowry S.R."/>
            <person name="Moser D.P."/>
            <person name="Richardson P.M."/>
            <person name="Southam G."/>
            <person name="Wanger G."/>
            <person name="Pratt L.M."/>
            <person name="Andersen G.L."/>
            <person name="Hazen T.C."/>
            <person name="Brockman F.J."/>
            <person name="Arkin A.P."/>
            <person name="Onstott T.C."/>
        </authorList>
    </citation>
    <scope>NUCLEOTIDE SEQUENCE [LARGE SCALE GENOMIC DNA]</scope>
    <source>
        <strain evidence="9 10">MP104C</strain>
    </source>
</reference>
<sequence>MTVATRKVVLRFPAEVADKPLIYYLVKDYDLMVNILKANINPHKQGTMIVELTGEALEAGLAFAASRGVAVQPLSEEIVRSEERCISCGACTAICPVGALYVERPEMTVAFDGQKCIVCQLCTRACPVRAMEVKF</sequence>
<dbReference type="SUPFAM" id="SSF54862">
    <property type="entry name" value="4Fe-4S ferredoxins"/>
    <property type="match status" value="1"/>
</dbReference>
<evidence type="ECO:0000256" key="1">
    <source>
        <dbReference type="ARBA" id="ARBA00022448"/>
    </source>
</evidence>
<dbReference type="Pfam" id="PF09383">
    <property type="entry name" value="NIL"/>
    <property type="match status" value="1"/>
</dbReference>
<keyword evidence="7" id="KW-0411">Iron-sulfur</keyword>
<reference evidence="10" key="1">
    <citation type="submission" date="2007-10" db="EMBL/GenBank/DDBJ databases">
        <title>Complete sequence of chromosome of Desulforudis audaxviator MP104C.</title>
        <authorList>
            <person name="Copeland A."/>
            <person name="Lucas S."/>
            <person name="Lapidus A."/>
            <person name="Barry K."/>
            <person name="Glavina del Rio T."/>
            <person name="Dalin E."/>
            <person name="Tice H."/>
            <person name="Bruce D."/>
            <person name="Pitluck S."/>
            <person name="Lowry S.R."/>
            <person name="Larimer F."/>
            <person name="Land M.L."/>
            <person name="Hauser L."/>
            <person name="Kyrpides N."/>
            <person name="Ivanova N.N."/>
            <person name="Richardson P."/>
        </authorList>
    </citation>
    <scope>NUCLEOTIDE SEQUENCE [LARGE SCALE GENOMIC DNA]</scope>
    <source>
        <strain evidence="10">MP104C</strain>
    </source>
</reference>
<dbReference type="GO" id="GO:0046872">
    <property type="term" value="F:metal ion binding"/>
    <property type="evidence" value="ECO:0007669"/>
    <property type="project" value="UniProtKB-KW"/>
</dbReference>
<keyword evidence="5" id="KW-0249">Electron transport</keyword>
<evidence type="ECO:0000256" key="3">
    <source>
        <dbReference type="ARBA" id="ARBA00022723"/>
    </source>
</evidence>
<evidence type="ECO:0000313" key="9">
    <source>
        <dbReference type="EMBL" id="ACA59423.1"/>
    </source>
</evidence>
<dbReference type="PANTHER" id="PTHR43687:SF6">
    <property type="entry name" value="L-ASPARTATE SEMIALDEHYDE SULFURTRANSFERASE IRON-SULFUR SUBUNIT"/>
    <property type="match status" value="1"/>
</dbReference>